<reference evidence="1 2" key="1">
    <citation type="journal article" date="2013" name="PLoS ONE">
        <title>Genomic and secretomic analyses reveal unique features of the lignocellulolytic enzyme system of Penicillium decumbens.</title>
        <authorList>
            <person name="Liu G."/>
            <person name="Zhang L."/>
            <person name="Wei X."/>
            <person name="Zou G."/>
            <person name="Qin Y."/>
            <person name="Ma L."/>
            <person name="Li J."/>
            <person name="Zheng H."/>
            <person name="Wang S."/>
            <person name="Wang C."/>
            <person name="Xun L."/>
            <person name="Zhao G.-P."/>
            <person name="Zhou Z."/>
            <person name="Qu Y."/>
        </authorList>
    </citation>
    <scope>NUCLEOTIDE SEQUENCE [LARGE SCALE GENOMIC DNA]</scope>
    <source>
        <strain evidence="2">114-2 / CGMCC 5302</strain>
    </source>
</reference>
<keyword evidence="2" id="KW-1185">Reference proteome</keyword>
<proteinExistence type="predicted"/>
<gene>
    <name evidence="1" type="ORF">PDE_08670</name>
</gene>
<dbReference type="Proteomes" id="UP000019376">
    <property type="component" value="Unassembled WGS sequence"/>
</dbReference>
<sequence length="108" mass="12268">MALTPALACDFFNIGRDCTWEGSWPVCGTTKDPLGITVDGRTLVEWTRDRDWKDICKKGRSHDHDCCKHYGHYCVSGYKRLWCKHYTGPNPIDIVDDVLDSVLPVVVP</sequence>
<evidence type="ECO:0000313" key="1">
    <source>
        <dbReference type="EMBL" id="EPS33708.1"/>
    </source>
</evidence>
<dbReference type="OrthoDB" id="4526786at2759"/>
<organism evidence="1 2">
    <name type="scientific">Penicillium oxalicum (strain 114-2 / CGMCC 5302)</name>
    <name type="common">Penicillium decumbens</name>
    <dbReference type="NCBI Taxonomy" id="933388"/>
    <lineage>
        <taxon>Eukaryota</taxon>
        <taxon>Fungi</taxon>
        <taxon>Dikarya</taxon>
        <taxon>Ascomycota</taxon>
        <taxon>Pezizomycotina</taxon>
        <taxon>Eurotiomycetes</taxon>
        <taxon>Eurotiomycetidae</taxon>
        <taxon>Eurotiales</taxon>
        <taxon>Aspergillaceae</taxon>
        <taxon>Penicillium</taxon>
    </lineage>
</organism>
<protein>
    <submittedName>
        <fullName evidence="1">Uncharacterized protein</fullName>
    </submittedName>
</protein>
<dbReference type="AlphaFoldDB" id="S8B4D5"/>
<accession>S8B4D5</accession>
<name>S8B4D5_PENO1</name>
<dbReference type="HOGENOM" id="CLU_2197843_0_0_1"/>
<dbReference type="EMBL" id="KB644415">
    <property type="protein sequence ID" value="EPS33708.1"/>
    <property type="molecule type" value="Genomic_DNA"/>
</dbReference>
<evidence type="ECO:0000313" key="2">
    <source>
        <dbReference type="Proteomes" id="UP000019376"/>
    </source>
</evidence>